<dbReference type="PANTHER" id="PTHR47618:SF2">
    <property type="entry name" value="CYCLIC-DI-AMP PHOSPHODIESTERASE GDPP"/>
    <property type="match status" value="1"/>
</dbReference>
<dbReference type="InterPro" id="IPR051319">
    <property type="entry name" value="Oligoribo/pAp-PDE_c-di-AMP_PDE"/>
</dbReference>
<organism evidence="4 5">
    <name type="scientific">Mycoplasmopsis maculosa</name>
    <dbReference type="NCBI Taxonomy" id="114885"/>
    <lineage>
        <taxon>Bacteria</taxon>
        <taxon>Bacillati</taxon>
        <taxon>Mycoplasmatota</taxon>
        <taxon>Mycoplasmoidales</taxon>
        <taxon>Metamycoplasmataceae</taxon>
        <taxon>Mycoplasmopsis</taxon>
    </lineage>
</organism>
<keyword evidence="1" id="KW-0812">Transmembrane</keyword>
<dbReference type="Pfam" id="PF24898">
    <property type="entry name" value="GGDEF_GdpP"/>
    <property type="match status" value="1"/>
</dbReference>
<dbReference type="EMBL" id="LR215037">
    <property type="protein sequence ID" value="VEU75782.1"/>
    <property type="molecule type" value="Genomic_DNA"/>
</dbReference>
<keyword evidence="4" id="KW-0687">Ribonucleoprotein</keyword>
<keyword evidence="5" id="KW-1185">Reference proteome</keyword>
<feature type="domain" description="DHHA1" evidence="3">
    <location>
        <begin position="561"/>
        <end position="648"/>
    </location>
</feature>
<keyword evidence="1" id="KW-0472">Membrane</keyword>
<evidence type="ECO:0000259" key="2">
    <source>
        <dbReference type="Pfam" id="PF01368"/>
    </source>
</evidence>
<proteinExistence type="predicted"/>
<evidence type="ECO:0000256" key="1">
    <source>
        <dbReference type="SAM" id="Phobius"/>
    </source>
</evidence>
<dbReference type="Gene3D" id="3.90.1640.10">
    <property type="entry name" value="inorganic pyrophosphatase (n-terminal core)"/>
    <property type="match status" value="1"/>
</dbReference>
<sequence>MKFNKKIFLYILFSSLTFLLILGSILSFVFLSETKYWVLTIIGITFSVLILGIIGILISYKYAYKNTIVKKSFNHFVDEVISHNSLGVIIYDNDYKILWVSTFINNHFGKKWIGSSLIDFFNKYNIDFKPTTNKIQFNNNDIYYDANIWTIQNCLTIRDISIQKNIEDIYDAELSVIGEIEFDNYQLYQSILSEEDIYKINKVFINILDSLVQKYNLIYRQYTNGKFFVFTNKESLKKMEETNFSFLKPLHKALEQSKQSNIIISVSAGFATGYRKLWEKMENAKSALLQAQSRGGDQVVIVSNTSKPMYYGSSSEILHDISRTKIKSITHSIESRLKDPKITKVICYGHTNADLDAVGASLGIVAIAKTYGKEAYICSTTQDDTTKKSIKQLFSNADDLFIKPQQANKLTDENTLVFLLDIADFRRTDNPECISNARTNNIFIIDHHRLSTNVDFSPKLNRYIDSSTSSASEIVTEIIMFANQKVDLNIQTAQMLLNGIYLDTLQFTKHVNSRTFQAASWLEEKGANSSLSSEALKIDKETQEKVDELLKNMYEVKEGYFLASKDISLSNDVISVAAEQILRISGRKAAFVVAKLENTNTYKLSARGINVNVQLIAEEVGGGGHYSTSAATSSESFDVFKDNIIQAIVSAKDESNINKRF</sequence>
<dbReference type="Pfam" id="PF02272">
    <property type="entry name" value="DHHA1"/>
    <property type="match status" value="1"/>
</dbReference>
<dbReference type="RefSeq" id="WP_129647172.1">
    <property type="nucleotide sequence ID" value="NZ_LR215037.1"/>
</dbReference>
<dbReference type="Proteomes" id="UP000290243">
    <property type="component" value="Chromosome"/>
</dbReference>
<evidence type="ECO:0000313" key="4">
    <source>
        <dbReference type="EMBL" id="VEU75782.1"/>
    </source>
</evidence>
<dbReference type="SUPFAM" id="SSF64182">
    <property type="entry name" value="DHH phosphoesterases"/>
    <property type="match status" value="1"/>
</dbReference>
<feature type="transmembrane region" description="Helical" evidence="1">
    <location>
        <begin position="7"/>
        <end position="30"/>
    </location>
</feature>
<dbReference type="Gene3D" id="3.30.450.20">
    <property type="entry name" value="PAS domain"/>
    <property type="match status" value="1"/>
</dbReference>
<gene>
    <name evidence="4" type="ORF">NCTC10168_00716</name>
</gene>
<dbReference type="Gene3D" id="3.10.310.30">
    <property type="match status" value="1"/>
</dbReference>
<keyword evidence="4" id="KW-0689">Ribosomal protein</keyword>
<evidence type="ECO:0000259" key="3">
    <source>
        <dbReference type="Pfam" id="PF02272"/>
    </source>
</evidence>
<dbReference type="AlphaFoldDB" id="A0A449B5B9"/>
<reference evidence="4 5" key="1">
    <citation type="submission" date="2019-01" db="EMBL/GenBank/DDBJ databases">
        <authorList>
            <consortium name="Pathogen Informatics"/>
        </authorList>
    </citation>
    <scope>NUCLEOTIDE SEQUENCE [LARGE SCALE GENOMIC DNA]</scope>
    <source>
        <strain evidence="4 5">NCTC10168</strain>
    </source>
</reference>
<dbReference type="GO" id="GO:0003676">
    <property type="term" value="F:nucleic acid binding"/>
    <property type="evidence" value="ECO:0007669"/>
    <property type="project" value="InterPro"/>
</dbReference>
<dbReference type="OrthoDB" id="9759476at2"/>
<dbReference type="Pfam" id="PF01368">
    <property type="entry name" value="DHH"/>
    <property type="match status" value="1"/>
</dbReference>
<dbReference type="InterPro" id="IPR001667">
    <property type="entry name" value="DDH_dom"/>
</dbReference>
<name>A0A449B5B9_9BACT</name>
<keyword evidence="1" id="KW-1133">Transmembrane helix</keyword>
<dbReference type="KEGG" id="mmau:NCTC10168_00716"/>
<feature type="domain" description="DDH" evidence="2">
    <location>
        <begin position="344"/>
        <end position="500"/>
    </location>
</feature>
<feature type="transmembrane region" description="Helical" evidence="1">
    <location>
        <begin position="36"/>
        <end position="60"/>
    </location>
</feature>
<dbReference type="PIRSF" id="PIRSF026583">
    <property type="entry name" value="YybT"/>
    <property type="match status" value="1"/>
</dbReference>
<accession>A0A449B5B9</accession>
<protein>
    <submittedName>
        <fullName evidence="4">Putative bifunctional signaling protein/50S ribosomal protein L9</fullName>
    </submittedName>
</protein>
<dbReference type="GO" id="GO:0005840">
    <property type="term" value="C:ribosome"/>
    <property type="evidence" value="ECO:0007669"/>
    <property type="project" value="UniProtKB-KW"/>
</dbReference>
<dbReference type="InterPro" id="IPR003156">
    <property type="entry name" value="DHHA1_dom"/>
</dbReference>
<evidence type="ECO:0000313" key="5">
    <source>
        <dbReference type="Proteomes" id="UP000290243"/>
    </source>
</evidence>
<dbReference type="InterPro" id="IPR038763">
    <property type="entry name" value="DHH_sf"/>
</dbReference>
<dbReference type="PANTHER" id="PTHR47618">
    <property type="entry name" value="BIFUNCTIONAL OLIGORIBONUCLEASE AND PAP PHOSPHATASE NRNA"/>
    <property type="match status" value="1"/>
</dbReference>
<dbReference type="InterPro" id="IPR014528">
    <property type="entry name" value="GdpP/PdeA"/>
</dbReference>